<protein>
    <submittedName>
        <fullName evidence="5">Proline iminopeptidase</fullName>
    </submittedName>
</protein>
<dbReference type="GO" id="GO:0016020">
    <property type="term" value="C:membrane"/>
    <property type="evidence" value="ECO:0007669"/>
    <property type="project" value="TreeGrafter"/>
</dbReference>
<dbReference type="InterPro" id="IPR000073">
    <property type="entry name" value="AB_hydrolase_1"/>
</dbReference>
<feature type="chain" id="PRO_5034501070" evidence="3">
    <location>
        <begin position="23"/>
        <end position="346"/>
    </location>
</feature>
<sequence>MKPLFLATRLAIPLFLTSKGSCREATRYIDSGFPCLLNTVPPEPTKEGTVPFIVNGEEFQTYYQVHGDLADGSLSPLIAVHGGPGLTHDYLGPIADISKSNPLQPVIFYDQLGNGRSSRLVGKPITFFSVQLYVDELGNLVNRLNLSTYHLLGHSWGGPLVAEFEVQFQLPGLKSLIITNSLVSMELTSQSFNERIDTLDNPDQIREDMGKMKTDVEAYRAAMMAFYSRYALRFVKEDPIPKELRILDTMIGDEETGEGGDPTVSDAMEPLTANWTIIGRIHLIRVPLFLITGKEDMVQSYVSEPYFWGVPGKVKWVEFQKSSHVPFWEEREKFMQLVGEWIRSVD</sequence>
<dbReference type="InterPro" id="IPR005945">
    <property type="entry name" value="Pro_imino_pep"/>
</dbReference>
<dbReference type="Proteomes" id="UP000521943">
    <property type="component" value="Unassembled WGS sequence"/>
</dbReference>
<evidence type="ECO:0000259" key="4">
    <source>
        <dbReference type="Pfam" id="PF00561"/>
    </source>
</evidence>
<dbReference type="GO" id="GO:0008233">
    <property type="term" value="F:peptidase activity"/>
    <property type="evidence" value="ECO:0007669"/>
    <property type="project" value="InterPro"/>
</dbReference>
<evidence type="ECO:0000313" key="5">
    <source>
        <dbReference type="EMBL" id="KAF6752129.1"/>
    </source>
</evidence>
<comment type="similarity">
    <text evidence="1">Belongs to the peptidase S33 family.</text>
</comment>
<dbReference type="AlphaFoldDB" id="A0A8H6HT26"/>
<evidence type="ECO:0000256" key="2">
    <source>
        <dbReference type="ARBA" id="ARBA00022801"/>
    </source>
</evidence>
<keyword evidence="6" id="KW-1185">Reference proteome</keyword>
<dbReference type="InterPro" id="IPR050266">
    <property type="entry name" value="AB_hydrolase_sf"/>
</dbReference>
<dbReference type="Gene3D" id="3.40.50.1820">
    <property type="entry name" value="alpha/beta hydrolase"/>
    <property type="match status" value="1"/>
</dbReference>
<feature type="domain" description="AB hydrolase-1" evidence="4">
    <location>
        <begin position="76"/>
        <end position="329"/>
    </location>
</feature>
<dbReference type="InterPro" id="IPR029058">
    <property type="entry name" value="AB_hydrolase_fold"/>
</dbReference>
<dbReference type="PANTHER" id="PTHR43798">
    <property type="entry name" value="MONOACYLGLYCEROL LIPASE"/>
    <property type="match status" value="1"/>
</dbReference>
<dbReference type="Pfam" id="PF00561">
    <property type="entry name" value="Abhydrolase_1"/>
    <property type="match status" value="1"/>
</dbReference>
<evidence type="ECO:0000256" key="1">
    <source>
        <dbReference type="ARBA" id="ARBA00010088"/>
    </source>
</evidence>
<reference evidence="5 6" key="1">
    <citation type="submission" date="2020-07" db="EMBL/GenBank/DDBJ databases">
        <title>Comparative genomics of pyrophilous fungi reveals a link between fire events and developmental genes.</title>
        <authorList>
            <consortium name="DOE Joint Genome Institute"/>
            <person name="Steindorff A.S."/>
            <person name="Carver A."/>
            <person name="Calhoun S."/>
            <person name="Stillman K."/>
            <person name="Liu H."/>
            <person name="Lipzen A."/>
            <person name="Pangilinan J."/>
            <person name="Labutti K."/>
            <person name="Bruns T.D."/>
            <person name="Grigoriev I.V."/>
        </authorList>
    </citation>
    <scope>NUCLEOTIDE SEQUENCE [LARGE SCALE GENOMIC DNA]</scope>
    <source>
        <strain evidence="5 6">CBS 144469</strain>
    </source>
</reference>
<accession>A0A8H6HT26</accession>
<keyword evidence="2" id="KW-0378">Hydrolase</keyword>
<dbReference type="EMBL" id="JACGCI010000046">
    <property type="protein sequence ID" value="KAF6752129.1"/>
    <property type="molecule type" value="Genomic_DNA"/>
</dbReference>
<dbReference type="InterPro" id="IPR002410">
    <property type="entry name" value="Peptidase_S33"/>
</dbReference>
<dbReference type="SUPFAM" id="SSF53474">
    <property type="entry name" value="alpha/beta-Hydrolases"/>
    <property type="match status" value="1"/>
</dbReference>
<evidence type="ECO:0000313" key="6">
    <source>
        <dbReference type="Proteomes" id="UP000521943"/>
    </source>
</evidence>
<proteinExistence type="inferred from homology"/>
<gene>
    <name evidence="5" type="ORF">DFP72DRAFT_906194</name>
</gene>
<dbReference type="OrthoDB" id="190201at2759"/>
<dbReference type="PANTHER" id="PTHR43798:SF28">
    <property type="entry name" value="AB HYDROLASE-1 DOMAIN-CONTAINING PROTEIN"/>
    <property type="match status" value="1"/>
</dbReference>
<keyword evidence="3" id="KW-0732">Signal</keyword>
<dbReference type="GO" id="GO:0006508">
    <property type="term" value="P:proteolysis"/>
    <property type="evidence" value="ECO:0007669"/>
    <property type="project" value="InterPro"/>
</dbReference>
<dbReference type="PIRSF" id="PIRSF005539">
    <property type="entry name" value="Pept_S33_TRI_F1"/>
    <property type="match status" value="1"/>
</dbReference>
<name>A0A8H6HT26_9AGAR</name>
<organism evidence="5 6">
    <name type="scientific">Ephemerocybe angulata</name>
    <dbReference type="NCBI Taxonomy" id="980116"/>
    <lineage>
        <taxon>Eukaryota</taxon>
        <taxon>Fungi</taxon>
        <taxon>Dikarya</taxon>
        <taxon>Basidiomycota</taxon>
        <taxon>Agaricomycotina</taxon>
        <taxon>Agaricomycetes</taxon>
        <taxon>Agaricomycetidae</taxon>
        <taxon>Agaricales</taxon>
        <taxon>Agaricineae</taxon>
        <taxon>Psathyrellaceae</taxon>
        <taxon>Ephemerocybe</taxon>
    </lineage>
</organism>
<feature type="signal peptide" evidence="3">
    <location>
        <begin position="1"/>
        <end position="22"/>
    </location>
</feature>
<dbReference type="PRINTS" id="PR00793">
    <property type="entry name" value="PROAMNOPTASE"/>
</dbReference>
<comment type="caution">
    <text evidence="5">The sequence shown here is derived from an EMBL/GenBank/DDBJ whole genome shotgun (WGS) entry which is preliminary data.</text>
</comment>
<evidence type="ECO:0000256" key="3">
    <source>
        <dbReference type="SAM" id="SignalP"/>
    </source>
</evidence>